<dbReference type="OrthoDB" id="3913894at2"/>
<comment type="caution">
    <text evidence="5">The sequence shown here is derived from an EMBL/GenBank/DDBJ whole genome shotgun (WGS) entry which is preliminary data.</text>
</comment>
<dbReference type="SUPFAM" id="SSF102588">
    <property type="entry name" value="LmbE-like"/>
    <property type="match status" value="1"/>
</dbReference>
<gene>
    <name evidence="5" type="ORF">E1269_09570</name>
</gene>
<dbReference type="GO" id="GO:0030246">
    <property type="term" value="F:carbohydrate binding"/>
    <property type="evidence" value="ECO:0007669"/>
    <property type="project" value="InterPro"/>
</dbReference>
<dbReference type="PROSITE" id="PS51318">
    <property type="entry name" value="TAT"/>
    <property type="match status" value="1"/>
</dbReference>
<keyword evidence="6" id="KW-1185">Reference proteome</keyword>
<dbReference type="Pfam" id="PF06452">
    <property type="entry name" value="CBM9_1"/>
    <property type="match status" value="1"/>
</dbReference>
<dbReference type="InterPro" id="IPR018905">
    <property type="entry name" value="A-galactase_NEW3"/>
</dbReference>
<dbReference type="GO" id="GO:0016811">
    <property type="term" value="F:hydrolase activity, acting on carbon-nitrogen (but not peptide) bonds, in linear amides"/>
    <property type="evidence" value="ECO:0007669"/>
    <property type="project" value="TreeGrafter"/>
</dbReference>
<protein>
    <submittedName>
        <fullName evidence="5">GlcNAc-PI de-N-acetylase</fullName>
    </submittedName>
</protein>
<dbReference type="Gene3D" id="2.60.40.1190">
    <property type="match status" value="1"/>
</dbReference>
<keyword evidence="1" id="KW-0862">Zinc</keyword>
<dbReference type="GO" id="GO:0016052">
    <property type="term" value="P:carbohydrate catabolic process"/>
    <property type="evidence" value="ECO:0007669"/>
    <property type="project" value="InterPro"/>
</dbReference>
<dbReference type="Pfam" id="PF10633">
    <property type="entry name" value="NPCBM_assoc"/>
    <property type="match status" value="1"/>
</dbReference>
<dbReference type="InterPro" id="IPR013783">
    <property type="entry name" value="Ig-like_fold"/>
</dbReference>
<dbReference type="InterPro" id="IPR024078">
    <property type="entry name" value="LmbE-like_dom_sf"/>
</dbReference>
<dbReference type="AlphaFoldDB" id="A0A4R5DCP9"/>
<dbReference type="Gene3D" id="3.40.50.10320">
    <property type="entry name" value="LmbE-like"/>
    <property type="match status" value="1"/>
</dbReference>
<dbReference type="Gene3D" id="2.60.40.10">
    <property type="entry name" value="Immunoglobulins"/>
    <property type="match status" value="1"/>
</dbReference>
<dbReference type="Proteomes" id="UP000294739">
    <property type="component" value="Unassembled WGS sequence"/>
</dbReference>
<proteinExistence type="predicted"/>
<evidence type="ECO:0000313" key="5">
    <source>
        <dbReference type="EMBL" id="TDE11499.1"/>
    </source>
</evidence>
<feature type="domain" description="Carbohydrate-binding" evidence="3">
    <location>
        <begin position="591"/>
        <end position="779"/>
    </location>
</feature>
<dbReference type="PANTHER" id="PTHR12993:SF11">
    <property type="entry name" value="N-ACETYLGLUCOSAMINYL-PHOSPHATIDYLINOSITOL DE-N-ACETYLASE"/>
    <property type="match status" value="1"/>
</dbReference>
<dbReference type="SUPFAM" id="SSF49344">
    <property type="entry name" value="CBD9-like"/>
    <property type="match status" value="1"/>
</dbReference>
<dbReference type="InParanoid" id="A0A4R5DCP9"/>
<dbReference type="EMBL" id="SMKZ01000010">
    <property type="protein sequence ID" value="TDE11499.1"/>
    <property type="molecule type" value="Genomic_DNA"/>
</dbReference>
<dbReference type="Pfam" id="PF02585">
    <property type="entry name" value="PIG-L"/>
    <property type="match status" value="1"/>
</dbReference>
<evidence type="ECO:0000256" key="2">
    <source>
        <dbReference type="SAM" id="MobiDB-lite"/>
    </source>
</evidence>
<dbReference type="GO" id="GO:0004553">
    <property type="term" value="F:hydrolase activity, hydrolyzing O-glycosyl compounds"/>
    <property type="evidence" value="ECO:0007669"/>
    <property type="project" value="InterPro"/>
</dbReference>
<dbReference type="GO" id="GO:0016137">
    <property type="term" value="P:glycoside metabolic process"/>
    <property type="evidence" value="ECO:0007669"/>
    <property type="project" value="UniProtKB-ARBA"/>
</dbReference>
<accession>A0A4R5DCP9</accession>
<evidence type="ECO:0000259" key="3">
    <source>
        <dbReference type="Pfam" id="PF06452"/>
    </source>
</evidence>
<dbReference type="InterPro" id="IPR010502">
    <property type="entry name" value="Carb-bd_dom_fam9"/>
</dbReference>
<reference evidence="5 6" key="1">
    <citation type="submission" date="2019-03" db="EMBL/GenBank/DDBJ databases">
        <title>Draft genome sequences of novel Actinobacteria.</title>
        <authorList>
            <person name="Sahin N."/>
            <person name="Ay H."/>
            <person name="Saygin H."/>
        </authorList>
    </citation>
    <scope>NUCLEOTIDE SEQUENCE [LARGE SCALE GENOMIC DNA]</scope>
    <source>
        <strain evidence="5 6">5K138</strain>
    </source>
</reference>
<dbReference type="InterPro" id="IPR006311">
    <property type="entry name" value="TAT_signal"/>
</dbReference>
<sequence length="911" mass="96207">MDLNLNRRSFLRGTGAVTAAAVGAVSGLRLLTPAERALATPEGTVKLDILYIGAHPDDEAGTLGALGQWNEYHQVRSGVITITRGEGGGNAVGLEEGPPLGLLREAEERRAVAYAGIEHIYNLDGLDFYYTASAPLSEQIWGHESTLGRIVRVVRATRPAVVVTMNPSATDGNHGNHQQAAKLAVEAYYAAADPDRFPEHAEEGFEPHRVGRILQSGAVGRGPLGPDGPTTGYTPSVPTDVVFGTWDGTVSERHGGERWSVVKTWAAHEYVTQGWSTRPFPPSDPAQISSQWFTLIDTRTPYPAPTTGGVAAIQGAALPAPDGLPLGTEFYLEPPGFHVLPGSTFELVAYARAAARQPVPGATVAVEVPAGWTVTGSGRLGTLEPGRAASARFTVTVPADAVVGERFVLHGTLTSPQHGTGAAGEVVEIGAPVRGTLEPLPEIARFREWTAANRVQHLDSLILPLLALGSGLSREIRVDLANTGDHPHSGTVTLSAPAGFSVTPASRNYQDLAPGGTGAVTFTVTNTDPSLPTSNRAPNDGRYPIQIVTTYDGGSGTEDAALLLVPALSLEKAATPPRVAGDVDESEFPGEVIDISTRWEGTEAPAADISGHARITYTDDAFYVYVKITDDTLGFVLPPEDTKRQRRTDSVEINIDPRGTSANTSTVFIAGIFPITDDPANGNPPSFHRDRDNRQGPGPQTAPGMEVASSVSDPYAGYTVVAKIPFDVLPDTLDPQHVGFNILVNDSDTQDKSSQTRIGWSTWRGVRADPYRWAVVSLPELATSPSTPKEPVLPDTAAKSVDSPQSILQSAGDIVPLGGWRSLGDGSIEVLDASADAGTATVRLRARRAGRARVFVWDGTTVLGRQDVDVSAGLHTVSVVLSNESGDGDGDRWALVSLESGEANDAAARRL</sequence>
<feature type="domain" description="Alpha-galactosidase NEW3" evidence="4">
    <location>
        <begin position="341"/>
        <end position="407"/>
    </location>
</feature>
<dbReference type="RefSeq" id="WP_131893764.1">
    <property type="nucleotide sequence ID" value="NZ_SMKZ01000010.1"/>
</dbReference>
<evidence type="ECO:0000256" key="1">
    <source>
        <dbReference type="ARBA" id="ARBA00022833"/>
    </source>
</evidence>
<evidence type="ECO:0000313" key="6">
    <source>
        <dbReference type="Proteomes" id="UP000294739"/>
    </source>
</evidence>
<dbReference type="InterPro" id="IPR003737">
    <property type="entry name" value="GlcNAc_PI_deacetylase-related"/>
</dbReference>
<name>A0A4R5DCP9_9ACTN</name>
<feature type="region of interest" description="Disordered" evidence="2">
    <location>
        <begin position="676"/>
        <end position="709"/>
    </location>
</feature>
<dbReference type="PANTHER" id="PTHR12993">
    <property type="entry name" value="N-ACETYLGLUCOSAMINYL-PHOSPHATIDYLINOSITOL DE-N-ACETYLASE-RELATED"/>
    <property type="match status" value="1"/>
</dbReference>
<evidence type="ECO:0000259" key="4">
    <source>
        <dbReference type="Pfam" id="PF10633"/>
    </source>
</evidence>
<organism evidence="5 6">
    <name type="scientific">Jiangella asiatica</name>
    <dbReference type="NCBI Taxonomy" id="2530372"/>
    <lineage>
        <taxon>Bacteria</taxon>
        <taxon>Bacillati</taxon>
        <taxon>Actinomycetota</taxon>
        <taxon>Actinomycetes</taxon>
        <taxon>Jiangellales</taxon>
        <taxon>Jiangellaceae</taxon>
        <taxon>Jiangella</taxon>
    </lineage>
</organism>